<proteinExistence type="predicted"/>
<name>A0A413YPV0_9FIRM</name>
<feature type="transmembrane region" description="Helical" evidence="1">
    <location>
        <begin position="76"/>
        <end position="96"/>
    </location>
</feature>
<keyword evidence="1" id="KW-1133">Transmembrane helix</keyword>
<accession>A0A413YPV0</accession>
<gene>
    <name evidence="2" type="ORF">DW860_03485</name>
</gene>
<evidence type="ECO:0008006" key="4">
    <source>
        <dbReference type="Google" id="ProtNLM"/>
    </source>
</evidence>
<comment type="caution">
    <text evidence="2">The sequence shown here is derived from an EMBL/GenBank/DDBJ whole genome shotgun (WGS) entry which is preliminary data.</text>
</comment>
<dbReference type="AlphaFoldDB" id="A0A413YPV0"/>
<evidence type="ECO:0000313" key="2">
    <source>
        <dbReference type="EMBL" id="RHC11106.1"/>
    </source>
</evidence>
<keyword evidence="1" id="KW-0472">Membrane</keyword>
<keyword evidence="1" id="KW-0812">Transmembrane</keyword>
<reference evidence="2 3" key="1">
    <citation type="submission" date="2018-08" db="EMBL/GenBank/DDBJ databases">
        <title>A genome reference for cultivated species of the human gut microbiota.</title>
        <authorList>
            <person name="Zou Y."/>
            <person name="Xue W."/>
            <person name="Luo G."/>
        </authorList>
    </citation>
    <scope>NUCLEOTIDE SEQUENCE [LARGE SCALE GENOMIC DNA]</scope>
    <source>
        <strain evidence="2 3">AM37-5</strain>
    </source>
</reference>
<dbReference type="Proteomes" id="UP000284742">
    <property type="component" value="Unassembled WGS sequence"/>
</dbReference>
<feature type="transmembrane region" description="Helical" evidence="1">
    <location>
        <begin position="43"/>
        <end position="64"/>
    </location>
</feature>
<organism evidence="2 3">
    <name type="scientific">Dorea formicigenerans</name>
    <dbReference type="NCBI Taxonomy" id="39486"/>
    <lineage>
        <taxon>Bacteria</taxon>
        <taxon>Bacillati</taxon>
        <taxon>Bacillota</taxon>
        <taxon>Clostridia</taxon>
        <taxon>Lachnospirales</taxon>
        <taxon>Lachnospiraceae</taxon>
        <taxon>Dorea</taxon>
    </lineage>
</organism>
<protein>
    <recommendedName>
        <fullName evidence="4">Acyltransferase 3 domain-containing protein</fullName>
    </recommendedName>
</protein>
<evidence type="ECO:0000313" key="3">
    <source>
        <dbReference type="Proteomes" id="UP000284742"/>
    </source>
</evidence>
<sequence length="116" mass="14105">MQNKRNEYRDTNKFEIQIGRCCKSNCDYFVYLGHWKTGYLIRFAYEFHLLVFFMVEGFFAIRSMKYNFKIWLSKKAMILMVPYFLWVIISFIVSNLDNGDIVKKYYLSIFLNQVNL</sequence>
<evidence type="ECO:0000256" key="1">
    <source>
        <dbReference type="SAM" id="Phobius"/>
    </source>
</evidence>
<dbReference type="EMBL" id="QSHK01000001">
    <property type="protein sequence ID" value="RHC11106.1"/>
    <property type="molecule type" value="Genomic_DNA"/>
</dbReference>